<evidence type="ECO:0000313" key="5">
    <source>
        <dbReference type="Proteomes" id="UP000318733"/>
    </source>
</evidence>
<dbReference type="InterPro" id="IPR013149">
    <property type="entry name" value="ADH-like_C"/>
</dbReference>
<proteinExistence type="predicted"/>
<feature type="domain" description="Enoyl reductase (ER)" evidence="3">
    <location>
        <begin position="10"/>
        <end position="324"/>
    </location>
</feature>
<sequence>MKAIVITQPGPPEVLQITERPIPAYAANEVLVKVAAAGVNRPDVAQRKGHYPPPAGAPQDIPGLEIAGTITHIGTNVTHLKVGDIVCALVTGGGYAEYCNVPQGQCLPIPEGLSFVEAASLPETFFTVWSNVFDRGHLQPGESLLIHGGSSGIGVAGIQMATAMGSTVYVTAGSDEKCKFCEDLGAVKAINYKTEDFEAVIKSVTGGKGVDVILDMVGGNYTPRNLRALADDGRLVMINMMEGKDTQVDLSVILRKRLTITGSALRPRTVEFKSAIARELQENIWPLLISGKIKPVINAVFSADKASEAHVLMESSRHIGKIVLTFDA</sequence>
<dbReference type="CDD" id="cd05276">
    <property type="entry name" value="p53_inducible_oxidoreductase"/>
    <property type="match status" value="1"/>
</dbReference>
<evidence type="ECO:0000256" key="1">
    <source>
        <dbReference type="ARBA" id="ARBA00022857"/>
    </source>
</evidence>
<accession>A0A556MXM7</accession>
<dbReference type="InterPro" id="IPR013154">
    <property type="entry name" value="ADH-like_N"/>
</dbReference>
<evidence type="ECO:0000256" key="2">
    <source>
        <dbReference type="ARBA" id="ARBA00023002"/>
    </source>
</evidence>
<name>A0A556MXM7_9SPHI</name>
<dbReference type="InterPro" id="IPR020843">
    <property type="entry name" value="ER"/>
</dbReference>
<comment type="caution">
    <text evidence="4">The sequence shown here is derived from an EMBL/GenBank/DDBJ whole genome shotgun (WGS) entry which is preliminary data.</text>
</comment>
<evidence type="ECO:0000313" key="4">
    <source>
        <dbReference type="EMBL" id="TSJ44588.1"/>
    </source>
</evidence>
<dbReference type="Pfam" id="PF00107">
    <property type="entry name" value="ADH_zinc_N"/>
    <property type="match status" value="1"/>
</dbReference>
<dbReference type="RefSeq" id="WP_144248150.1">
    <property type="nucleotide sequence ID" value="NZ_VLPK01000001.1"/>
</dbReference>
<dbReference type="Pfam" id="PF08240">
    <property type="entry name" value="ADH_N"/>
    <property type="match status" value="1"/>
</dbReference>
<organism evidence="4 5">
    <name type="scientific">Mucilaginibacter corticis</name>
    <dbReference type="NCBI Taxonomy" id="2597670"/>
    <lineage>
        <taxon>Bacteria</taxon>
        <taxon>Pseudomonadati</taxon>
        <taxon>Bacteroidota</taxon>
        <taxon>Sphingobacteriia</taxon>
        <taxon>Sphingobacteriales</taxon>
        <taxon>Sphingobacteriaceae</taxon>
        <taxon>Mucilaginibacter</taxon>
    </lineage>
</organism>
<dbReference type="EMBL" id="VLPK01000001">
    <property type="protein sequence ID" value="TSJ44588.1"/>
    <property type="molecule type" value="Genomic_DNA"/>
</dbReference>
<dbReference type="InterPro" id="IPR036291">
    <property type="entry name" value="NAD(P)-bd_dom_sf"/>
</dbReference>
<keyword evidence="5" id="KW-1185">Reference proteome</keyword>
<dbReference type="OrthoDB" id="9787435at2"/>
<dbReference type="SUPFAM" id="SSF51735">
    <property type="entry name" value="NAD(P)-binding Rossmann-fold domains"/>
    <property type="match status" value="1"/>
</dbReference>
<dbReference type="Gene3D" id="3.90.180.10">
    <property type="entry name" value="Medium-chain alcohol dehydrogenases, catalytic domain"/>
    <property type="match status" value="1"/>
</dbReference>
<reference evidence="4 5" key="1">
    <citation type="submission" date="2019-07" db="EMBL/GenBank/DDBJ databases">
        <authorList>
            <person name="Huq M.A."/>
        </authorList>
    </citation>
    <scope>NUCLEOTIDE SEQUENCE [LARGE SCALE GENOMIC DNA]</scope>
    <source>
        <strain evidence="4 5">MAH-19</strain>
    </source>
</reference>
<dbReference type="Gene3D" id="3.40.50.720">
    <property type="entry name" value="NAD(P)-binding Rossmann-like Domain"/>
    <property type="match status" value="1"/>
</dbReference>
<dbReference type="InterPro" id="IPR011032">
    <property type="entry name" value="GroES-like_sf"/>
</dbReference>
<keyword evidence="2" id="KW-0560">Oxidoreductase</keyword>
<dbReference type="NCBIfam" id="TIGR02824">
    <property type="entry name" value="quinone_pig3"/>
    <property type="match status" value="1"/>
</dbReference>
<dbReference type="PANTHER" id="PTHR48106">
    <property type="entry name" value="QUINONE OXIDOREDUCTASE PIG3-RELATED"/>
    <property type="match status" value="1"/>
</dbReference>
<dbReference type="PANTHER" id="PTHR48106:SF8">
    <property type="entry name" value="OS02G0805600 PROTEIN"/>
    <property type="match status" value="1"/>
</dbReference>
<keyword evidence="1" id="KW-0521">NADP</keyword>
<dbReference type="Proteomes" id="UP000318733">
    <property type="component" value="Unassembled WGS sequence"/>
</dbReference>
<gene>
    <name evidence="4" type="ORF">FO440_10565</name>
</gene>
<dbReference type="AlphaFoldDB" id="A0A556MXM7"/>
<evidence type="ECO:0000259" key="3">
    <source>
        <dbReference type="SMART" id="SM00829"/>
    </source>
</evidence>
<protein>
    <submittedName>
        <fullName evidence="4">NAD(P)H-quinone oxidoreductase</fullName>
    </submittedName>
</protein>
<dbReference type="SUPFAM" id="SSF50129">
    <property type="entry name" value="GroES-like"/>
    <property type="match status" value="1"/>
</dbReference>
<dbReference type="GO" id="GO:0016651">
    <property type="term" value="F:oxidoreductase activity, acting on NAD(P)H"/>
    <property type="evidence" value="ECO:0007669"/>
    <property type="project" value="TreeGrafter"/>
</dbReference>
<dbReference type="GO" id="GO:0070402">
    <property type="term" value="F:NADPH binding"/>
    <property type="evidence" value="ECO:0007669"/>
    <property type="project" value="TreeGrafter"/>
</dbReference>
<dbReference type="InterPro" id="IPR014189">
    <property type="entry name" value="Quinone_OxRdtase_PIG3"/>
</dbReference>
<dbReference type="SMART" id="SM00829">
    <property type="entry name" value="PKS_ER"/>
    <property type="match status" value="1"/>
</dbReference>